<protein>
    <submittedName>
        <fullName evidence="4">CUB domain protein</fullName>
    </submittedName>
</protein>
<comment type="caution">
    <text evidence="2">Lacks conserved residue(s) required for the propagation of feature annotation.</text>
</comment>
<dbReference type="CDD" id="cd00041">
    <property type="entry name" value="CUB"/>
    <property type="match status" value="1"/>
</dbReference>
<proteinExistence type="predicted"/>
<name>A0A238C094_9BILA</name>
<dbReference type="InterPro" id="IPR000884">
    <property type="entry name" value="TSP1_rpt"/>
</dbReference>
<dbReference type="SMART" id="SM00209">
    <property type="entry name" value="TSP1"/>
    <property type="match status" value="1"/>
</dbReference>
<gene>
    <name evidence="4" type="ORF">X798_02549</name>
</gene>
<dbReference type="Pfam" id="PF00431">
    <property type="entry name" value="CUB"/>
    <property type="match status" value="1"/>
</dbReference>
<dbReference type="Proteomes" id="UP000242913">
    <property type="component" value="Unassembled WGS sequence"/>
</dbReference>
<dbReference type="PROSITE" id="PS01180">
    <property type="entry name" value="CUB"/>
    <property type="match status" value="1"/>
</dbReference>
<organism evidence="4 5">
    <name type="scientific">Onchocerca flexuosa</name>
    <dbReference type="NCBI Taxonomy" id="387005"/>
    <lineage>
        <taxon>Eukaryota</taxon>
        <taxon>Metazoa</taxon>
        <taxon>Ecdysozoa</taxon>
        <taxon>Nematoda</taxon>
        <taxon>Chromadorea</taxon>
        <taxon>Rhabditida</taxon>
        <taxon>Spirurina</taxon>
        <taxon>Spiruromorpha</taxon>
        <taxon>Filarioidea</taxon>
        <taxon>Onchocercidae</taxon>
        <taxon>Onchocerca</taxon>
    </lineage>
</organism>
<dbReference type="EMBL" id="KZ269986">
    <property type="protein sequence ID" value="OZC10505.1"/>
    <property type="molecule type" value="Genomic_DNA"/>
</dbReference>
<dbReference type="AlphaFoldDB" id="A0A238C094"/>
<keyword evidence="5" id="KW-1185">Reference proteome</keyword>
<dbReference type="InterPro" id="IPR035914">
    <property type="entry name" value="Sperma_CUB_dom_sf"/>
</dbReference>
<dbReference type="PANTHER" id="PTHR46908">
    <property type="entry name" value="CUBILIN-LIKE PROTEIN"/>
    <property type="match status" value="1"/>
</dbReference>
<sequence length="342" mass="38351">MSVTISSPNYPNFFNAGDYCIWLLEAPRGGFINLQFVEKFQLQCEDTCDKSYVEVKTGADFRITGYRFCCSRTPRHIFQSETNEMVVIFRGFGATSIGFKAKVWSNIDDEIAHTILPTEMAKMTEKISKLTIPTVETITTPTITTITASMVSPPKKSNITFTRIAITTTPTTTITTTTAGTISLTVTNNTTPLVTESVTEDRIVPSPPVDNRKKINVFKLFAVCKCGEWTEWTDPCTQECGGCGKRVRTRQCLSDTECRTEEKRACAFNVCPYGTNFLINNGEFHILWKKPKEYFKGCCVGLFRSGDTCSALDGENPFLKFLESLLFMQDSRKSENPLDSKK</sequence>
<dbReference type="OrthoDB" id="9971251at2759"/>
<dbReference type="SMART" id="SM00042">
    <property type="entry name" value="CUB"/>
    <property type="match status" value="1"/>
</dbReference>
<dbReference type="PROSITE" id="PS50092">
    <property type="entry name" value="TSP1"/>
    <property type="match status" value="1"/>
</dbReference>
<dbReference type="PANTHER" id="PTHR46908:SF8">
    <property type="entry name" value="C-TYPE LECTIN DOMAIN-CONTAINING PROTEIN"/>
    <property type="match status" value="1"/>
</dbReference>
<keyword evidence="1" id="KW-1015">Disulfide bond</keyword>
<evidence type="ECO:0000313" key="4">
    <source>
        <dbReference type="EMBL" id="OZC10505.1"/>
    </source>
</evidence>
<evidence type="ECO:0000259" key="3">
    <source>
        <dbReference type="PROSITE" id="PS01180"/>
    </source>
</evidence>
<dbReference type="Gene3D" id="2.60.120.290">
    <property type="entry name" value="Spermadhesin, CUB domain"/>
    <property type="match status" value="1"/>
</dbReference>
<dbReference type="InterPro" id="IPR000859">
    <property type="entry name" value="CUB_dom"/>
</dbReference>
<accession>A0A238C094</accession>
<dbReference type="InterPro" id="IPR052129">
    <property type="entry name" value="Spermadhesin-Link_domain"/>
</dbReference>
<evidence type="ECO:0000256" key="1">
    <source>
        <dbReference type="ARBA" id="ARBA00023157"/>
    </source>
</evidence>
<evidence type="ECO:0000313" key="5">
    <source>
        <dbReference type="Proteomes" id="UP000242913"/>
    </source>
</evidence>
<evidence type="ECO:0000256" key="2">
    <source>
        <dbReference type="PROSITE-ProRule" id="PRU00059"/>
    </source>
</evidence>
<dbReference type="SUPFAM" id="SSF49854">
    <property type="entry name" value="Spermadhesin, CUB domain"/>
    <property type="match status" value="1"/>
</dbReference>
<feature type="domain" description="CUB" evidence="3">
    <location>
        <begin position="1"/>
        <end position="106"/>
    </location>
</feature>
<reference evidence="4 5" key="1">
    <citation type="submission" date="2015-12" db="EMBL/GenBank/DDBJ databases">
        <title>Draft genome of the nematode, Onchocerca flexuosa.</title>
        <authorList>
            <person name="Mitreva M."/>
        </authorList>
    </citation>
    <scope>NUCLEOTIDE SEQUENCE [LARGE SCALE GENOMIC DNA]</scope>
    <source>
        <strain evidence="4">Red Deer</strain>
    </source>
</reference>